<organism evidence="3 4">
    <name type="scientific">Puccinia striiformis f. sp. tritici PST-78</name>
    <dbReference type="NCBI Taxonomy" id="1165861"/>
    <lineage>
        <taxon>Eukaryota</taxon>
        <taxon>Fungi</taxon>
        <taxon>Dikarya</taxon>
        <taxon>Basidiomycota</taxon>
        <taxon>Pucciniomycotina</taxon>
        <taxon>Pucciniomycetes</taxon>
        <taxon>Pucciniales</taxon>
        <taxon>Pucciniaceae</taxon>
        <taxon>Puccinia</taxon>
    </lineage>
</organism>
<evidence type="ECO:0000256" key="2">
    <source>
        <dbReference type="SAM" id="SignalP"/>
    </source>
</evidence>
<keyword evidence="2" id="KW-0732">Signal</keyword>
<keyword evidence="4" id="KW-1185">Reference proteome</keyword>
<reference evidence="4" key="1">
    <citation type="submission" date="2014-03" db="EMBL/GenBank/DDBJ databases">
        <title>The Genome Sequence of Puccinia striiformis f. sp. tritici PST-78.</title>
        <authorList>
            <consortium name="The Broad Institute Genome Sequencing Platform"/>
            <person name="Cuomo C."/>
            <person name="Hulbert S."/>
            <person name="Chen X."/>
            <person name="Walker B."/>
            <person name="Young S.K."/>
            <person name="Zeng Q."/>
            <person name="Gargeya S."/>
            <person name="Fitzgerald M."/>
            <person name="Haas B."/>
            <person name="Abouelleil A."/>
            <person name="Alvarado L."/>
            <person name="Arachchi H.M."/>
            <person name="Berlin A.M."/>
            <person name="Chapman S.B."/>
            <person name="Goldberg J."/>
            <person name="Griggs A."/>
            <person name="Gujja S."/>
            <person name="Hansen M."/>
            <person name="Howarth C."/>
            <person name="Imamovic A."/>
            <person name="Larimer J."/>
            <person name="McCowan C."/>
            <person name="Montmayeur A."/>
            <person name="Murphy C."/>
            <person name="Neiman D."/>
            <person name="Pearson M."/>
            <person name="Priest M."/>
            <person name="Roberts A."/>
            <person name="Saif S."/>
            <person name="Shea T."/>
            <person name="Sisk P."/>
            <person name="Sykes S."/>
            <person name="Wortman J."/>
            <person name="Nusbaum C."/>
            <person name="Birren B."/>
        </authorList>
    </citation>
    <scope>NUCLEOTIDE SEQUENCE [LARGE SCALE GENOMIC DNA]</scope>
    <source>
        <strain evidence="4">race PST-78</strain>
    </source>
</reference>
<feature type="signal peptide" evidence="2">
    <location>
        <begin position="1"/>
        <end position="26"/>
    </location>
</feature>
<dbReference type="Proteomes" id="UP000054564">
    <property type="component" value="Unassembled WGS sequence"/>
</dbReference>
<name>A0A0L0VUF0_9BASI</name>
<dbReference type="AlphaFoldDB" id="A0A0L0VUF0"/>
<feature type="chain" id="PRO_5005550786" evidence="2">
    <location>
        <begin position="27"/>
        <end position="604"/>
    </location>
</feature>
<evidence type="ECO:0000256" key="1">
    <source>
        <dbReference type="SAM" id="MobiDB-lite"/>
    </source>
</evidence>
<evidence type="ECO:0000313" key="3">
    <source>
        <dbReference type="EMBL" id="KNF02909.1"/>
    </source>
</evidence>
<proteinExistence type="predicted"/>
<protein>
    <submittedName>
        <fullName evidence="3">Uncharacterized protein</fullName>
    </submittedName>
</protein>
<feature type="compositionally biased region" description="Polar residues" evidence="1">
    <location>
        <begin position="163"/>
        <end position="175"/>
    </location>
</feature>
<evidence type="ECO:0000313" key="4">
    <source>
        <dbReference type="Proteomes" id="UP000054564"/>
    </source>
</evidence>
<sequence>MLVTLRKSTFFCFVCFVLGPCQFTLSSLDGEAHAAQEALSRFPGLTRLDSSNSITVNVPGSHMKDRLDPKHYGAIPQKLAQRKAELKSMEIEDRAIKDSIIYMSGLQFDDMKMRLVELHNALKVYVEARVFRLSGKGSAFTGLLPKTNLEGPKYAPTLVPLHSSASSHGSRTTQFPKEEPSPETGSQRRKSARKSKIIELIGNTLPFDKFSSRIIAHQENHGGVSTTGQTGVQDSLGGSGTQLGKMVMHSGRVRGELAGDELSIVRGHMDDESIRIWNSVEERLAEFGSGSTRIATPSEGEFIADFLRTYYLLGDYVYTHGLLPANVIEKMKLFKFPTLADRINLYIRALCRAHDYYFDEASSVIPQMEFLTTGRSVAHFHRSLKALHPKYHSAIVYLAVRATINAAPLELSQGLSRGSFSWLCAGFVQLTFFNRAEHLSSALMRTPDMDHRGTFKSHSVVDLIGELTKFFQEPLVRELSDEVRVEFQIVFYMLDFIDRYLQPIIKTMIDREQIPTIFPKQMQYMRSYLRFFHKQYENPAGFKYSIKDTAFIKMGQGRSSKNASLRQWIRDVPLILFPHVGWRDRLGLQRSPNIKYNLWMCETQ</sequence>
<feature type="region of interest" description="Disordered" evidence="1">
    <location>
        <begin position="155"/>
        <end position="194"/>
    </location>
</feature>
<gene>
    <name evidence="3" type="ORF">PSTG_03855</name>
</gene>
<accession>A0A0L0VUF0</accession>
<dbReference type="EMBL" id="AJIL01000020">
    <property type="protein sequence ID" value="KNF02909.1"/>
    <property type="molecule type" value="Genomic_DNA"/>
</dbReference>
<comment type="caution">
    <text evidence="3">The sequence shown here is derived from an EMBL/GenBank/DDBJ whole genome shotgun (WGS) entry which is preliminary data.</text>
</comment>